<keyword evidence="3" id="KW-0597">Phosphoprotein</keyword>
<dbReference type="InterPro" id="IPR050503">
    <property type="entry name" value="cAMP-dep_PK_reg_su-like"/>
</dbReference>
<dbReference type="PROSITE" id="PS00888">
    <property type="entry name" value="CNMP_BINDING_1"/>
    <property type="match status" value="2"/>
</dbReference>
<dbReference type="InterPro" id="IPR014710">
    <property type="entry name" value="RmlC-like_jellyroll"/>
</dbReference>
<dbReference type="SMART" id="SM00100">
    <property type="entry name" value="cNMP"/>
    <property type="match status" value="2"/>
</dbReference>
<dbReference type="Pfam" id="PF00027">
    <property type="entry name" value="cNMP_binding"/>
    <property type="match status" value="2"/>
</dbReference>
<dbReference type="Gene3D" id="1.20.890.10">
    <property type="entry name" value="cAMP-dependent protein kinase regulatory subunit, dimerization-anchoring domain"/>
    <property type="match status" value="1"/>
</dbReference>
<evidence type="ECO:0000256" key="6">
    <source>
        <dbReference type="ARBA" id="ARBA00022741"/>
    </source>
</evidence>
<reference evidence="13 14" key="1">
    <citation type="submission" date="2018-06" db="EMBL/GenBank/DDBJ databases">
        <title>Whole genome sequencing of Candida tropicalis (genome annotated by CSBL at Korea University).</title>
        <authorList>
            <person name="Ahn J."/>
        </authorList>
    </citation>
    <scope>NUCLEOTIDE SEQUENCE [LARGE SCALE GENOMIC DNA]</scope>
    <source>
        <strain evidence="13 14">ATCC 20962</strain>
    </source>
</reference>
<evidence type="ECO:0000256" key="4">
    <source>
        <dbReference type="ARBA" id="ARBA00022566"/>
    </source>
</evidence>
<name>A0A367YN80_9ASCO</name>
<dbReference type="GO" id="GO:0005952">
    <property type="term" value="C:cAMP-dependent protein kinase complex"/>
    <property type="evidence" value="ECO:0007669"/>
    <property type="project" value="InterPro"/>
</dbReference>
<proteinExistence type="inferred from homology"/>
<evidence type="ECO:0000256" key="5">
    <source>
        <dbReference type="ARBA" id="ARBA00022737"/>
    </source>
</evidence>
<dbReference type="PANTHER" id="PTHR11635:SF152">
    <property type="entry name" value="CAMP-DEPENDENT PROTEIN KINASE TYPE I REGULATORY SUBUNIT-RELATED"/>
    <property type="match status" value="1"/>
</dbReference>
<feature type="compositionally biased region" description="Basic and acidic residues" evidence="11">
    <location>
        <begin position="132"/>
        <end position="141"/>
    </location>
</feature>
<evidence type="ECO:0000256" key="11">
    <source>
        <dbReference type="SAM" id="MobiDB-lite"/>
    </source>
</evidence>
<feature type="binding site" evidence="10">
    <location>
        <position position="290"/>
    </location>
    <ligand>
        <name>3',5'-cyclic AMP</name>
        <dbReference type="ChEBI" id="CHEBI:58165"/>
        <label>1</label>
    </ligand>
</feature>
<keyword evidence="7 9" id="KW-0114">cAMP</keyword>
<dbReference type="PRINTS" id="PR00103">
    <property type="entry name" value="CAMPKINASE"/>
</dbReference>
<sequence length="464" mass="51282">MSNPQQQFITDELSQLQKEIITKNPQDILQFCANYFNTKLQAQRSELWTQQARAQAAGINLFPAIDNVNINSSGVSVRNDRQPSFKSPFGVNDPHQIHDDDPHKKDTNSEAAGGIFKSNFDVNQESSTAPIKEVDPDDPSKPHSTATPASSSTATKSPQQQQPPSSLQFPPQKIPVAFNANRRTSVSAEALNPAKLKSESWKPPVNNLSTTEEENLANNLKNNFLFKQLDPNSKKTVIAALQQKSFPKDTVIIKQGDEGDFFYIIETGTVDFYVNDAKVNSSSEGSSFGELALMYNSPRAATAVAASDVVCWALDRLTFRRILLEGTFNKRLMYEDFLKDIEVLKSLSDHARSKLADALSTEMYHKGDKIVTEGEQGENFYLIESGSCQVYNEKLGKIKQLSKGDYFGEVALLKDLPRQATVEALDNVIVATLGKSGFQRLLGPAVEVLKEQDPTKMQDPTAGN</sequence>
<dbReference type="SUPFAM" id="SSF47391">
    <property type="entry name" value="Dimerization-anchoring domain of cAMP-dependent PK regulatory subunit"/>
    <property type="match status" value="1"/>
</dbReference>
<dbReference type="InterPro" id="IPR003117">
    <property type="entry name" value="cAMP_dep_PK_reg_su_I/II_a/b"/>
</dbReference>
<accession>A0A367YN80</accession>
<dbReference type="FunFam" id="2.60.120.10:FF:000039">
    <property type="entry name" value="cAMP-dependent protein kinase regulatory subunit"/>
    <property type="match status" value="1"/>
</dbReference>
<feature type="binding site" evidence="10">
    <location>
        <position position="299"/>
    </location>
    <ligand>
        <name>3',5'-cyclic AMP</name>
        <dbReference type="ChEBI" id="CHEBI:58165"/>
        <label>1</label>
    </ligand>
</feature>
<keyword evidence="6 9" id="KW-0547">Nucleotide-binding</keyword>
<evidence type="ECO:0000256" key="1">
    <source>
        <dbReference type="ARBA" id="ARBA00005753"/>
    </source>
</evidence>
<dbReference type="SMART" id="SM00394">
    <property type="entry name" value="RIIa"/>
    <property type="match status" value="1"/>
</dbReference>
<keyword evidence="4 9" id="KW-0116">cAMP-binding</keyword>
<dbReference type="AlphaFoldDB" id="A0A367YN80"/>
<dbReference type="EMBL" id="QLNQ01000001">
    <property type="protein sequence ID" value="RCK67217.1"/>
    <property type="molecule type" value="Genomic_DNA"/>
</dbReference>
<comment type="subunit">
    <text evidence="8 9">Tetramer, composed of 2 regulatory (R) and 2 catalytic (C) subunits. In the presence of cAMP it dissociates into 2 active monomeric C subunits and an R dimer.</text>
</comment>
<feature type="binding site" evidence="10">
    <location>
        <position position="409"/>
    </location>
    <ligand>
        <name>3',5'-cyclic AMP</name>
        <dbReference type="ChEBI" id="CHEBI:58165"/>
        <label>2</label>
    </ligand>
</feature>
<protein>
    <recommendedName>
        <fullName evidence="2 9">cAMP-dependent protein kinase regulatory subunit</fullName>
    </recommendedName>
</protein>
<dbReference type="InterPro" id="IPR012198">
    <property type="entry name" value="cAMP_dep_PK_reg_su"/>
</dbReference>
<dbReference type="PROSITE" id="PS00889">
    <property type="entry name" value="CNMP_BINDING_2"/>
    <property type="match status" value="2"/>
</dbReference>
<dbReference type="GO" id="GO:0009267">
    <property type="term" value="P:cellular response to starvation"/>
    <property type="evidence" value="ECO:0007669"/>
    <property type="project" value="UniProtKB-ARBA"/>
</dbReference>
<comment type="similarity">
    <text evidence="1 9">Belongs to the cAMP-dependent kinase regulatory chain family.</text>
</comment>
<dbReference type="InterPro" id="IPR018488">
    <property type="entry name" value="cNMP-bd_CS"/>
</dbReference>
<feature type="region of interest" description="Disordered" evidence="11">
    <location>
        <begin position="75"/>
        <end position="172"/>
    </location>
</feature>
<evidence type="ECO:0000259" key="12">
    <source>
        <dbReference type="PROSITE" id="PS50042"/>
    </source>
</evidence>
<dbReference type="PIRSF" id="PIRSF000548">
    <property type="entry name" value="PK_regulatory"/>
    <property type="match status" value="1"/>
</dbReference>
<dbReference type="PROSITE" id="PS50042">
    <property type="entry name" value="CNMP_BINDING_3"/>
    <property type="match status" value="2"/>
</dbReference>
<feature type="compositionally biased region" description="Low complexity" evidence="11">
    <location>
        <begin position="142"/>
        <end position="171"/>
    </location>
</feature>
<dbReference type="SUPFAM" id="SSF51206">
    <property type="entry name" value="cAMP-binding domain-like"/>
    <property type="match status" value="2"/>
</dbReference>
<dbReference type="GO" id="GO:0030552">
    <property type="term" value="F:cAMP binding"/>
    <property type="evidence" value="ECO:0007669"/>
    <property type="project" value="UniProtKB-KW"/>
</dbReference>
<dbReference type="GO" id="GO:0005634">
    <property type="term" value="C:nucleus"/>
    <property type="evidence" value="ECO:0007669"/>
    <property type="project" value="TreeGrafter"/>
</dbReference>
<dbReference type="STRING" id="5486.A0A367YN80"/>
<dbReference type="GO" id="GO:0005829">
    <property type="term" value="C:cytosol"/>
    <property type="evidence" value="ECO:0007669"/>
    <property type="project" value="TreeGrafter"/>
</dbReference>
<dbReference type="PANTHER" id="PTHR11635">
    <property type="entry name" value="CAMP-DEPENDENT PROTEIN KINASE REGULATORY CHAIN"/>
    <property type="match status" value="1"/>
</dbReference>
<dbReference type="Gene3D" id="2.60.120.10">
    <property type="entry name" value="Jelly Rolls"/>
    <property type="match status" value="2"/>
</dbReference>
<evidence type="ECO:0000256" key="10">
    <source>
        <dbReference type="PIRSR" id="PIRSR000548-1"/>
    </source>
</evidence>
<dbReference type="GO" id="GO:0034236">
    <property type="term" value="F:protein kinase A catalytic subunit binding"/>
    <property type="evidence" value="ECO:0007669"/>
    <property type="project" value="TreeGrafter"/>
</dbReference>
<dbReference type="Proteomes" id="UP000253472">
    <property type="component" value="Unassembled WGS sequence"/>
</dbReference>
<dbReference type="InterPro" id="IPR018490">
    <property type="entry name" value="cNMP-bd_dom_sf"/>
</dbReference>
<organism evidence="13 14">
    <name type="scientific">Candida viswanathii</name>
    <dbReference type="NCBI Taxonomy" id="5486"/>
    <lineage>
        <taxon>Eukaryota</taxon>
        <taxon>Fungi</taxon>
        <taxon>Dikarya</taxon>
        <taxon>Ascomycota</taxon>
        <taxon>Saccharomycotina</taxon>
        <taxon>Pichiomycetes</taxon>
        <taxon>Debaryomycetaceae</taxon>
        <taxon>Candida/Lodderomyces clade</taxon>
        <taxon>Candida</taxon>
    </lineage>
</organism>
<evidence type="ECO:0000256" key="3">
    <source>
        <dbReference type="ARBA" id="ARBA00022553"/>
    </source>
</evidence>
<evidence type="ECO:0000313" key="14">
    <source>
        <dbReference type="Proteomes" id="UP000253472"/>
    </source>
</evidence>
<evidence type="ECO:0000256" key="9">
    <source>
        <dbReference type="PIRNR" id="PIRNR000548"/>
    </source>
</evidence>
<dbReference type="OrthoDB" id="417078at2759"/>
<feature type="compositionally biased region" description="Polar residues" evidence="11">
    <location>
        <begin position="120"/>
        <end position="129"/>
    </location>
</feature>
<gene>
    <name evidence="13" type="primary">BCY1_0</name>
    <name evidence="13" type="ORF">Cantr_03152</name>
</gene>
<evidence type="ECO:0000313" key="13">
    <source>
        <dbReference type="EMBL" id="RCK67217.1"/>
    </source>
</evidence>
<feature type="domain" description="Cyclic nucleotide-binding" evidence="12">
    <location>
        <begin position="225"/>
        <end position="340"/>
    </location>
</feature>
<evidence type="ECO:0000256" key="2">
    <source>
        <dbReference type="ARBA" id="ARBA00020355"/>
    </source>
</evidence>
<dbReference type="Pfam" id="PF02197">
    <property type="entry name" value="RIIa"/>
    <property type="match status" value="1"/>
</dbReference>
<dbReference type="FunFam" id="2.60.120.10:FF:000118">
    <property type="entry name" value="cAMP-dependent protein kinase regulatory subunit"/>
    <property type="match status" value="1"/>
</dbReference>
<keyword evidence="14" id="KW-1185">Reference proteome</keyword>
<feature type="binding site" evidence="10">
    <location>
        <position position="418"/>
    </location>
    <ligand>
        <name>3',5'-cyclic AMP</name>
        <dbReference type="ChEBI" id="CHEBI:58165"/>
        <label>2</label>
    </ligand>
</feature>
<keyword evidence="5" id="KW-0677">Repeat</keyword>
<evidence type="ECO:0000256" key="7">
    <source>
        <dbReference type="ARBA" id="ARBA00023149"/>
    </source>
</evidence>
<evidence type="ECO:0000256" key="8">
    <source>
        <dbReference type="ARBA" id="ARBA00025979"/>
    </source>
</evidence>
<dbReference type="GO" id="GO:0004862">
    <property type="term" value="F:cAMP-dependent protein kinase inhibitor activity"/>
    <property type="evidence" value="ECO:0007669"/>
    <property type="project" value="TreeGrafter"/>
</dbReference>
<dbReference type="InterPro" id="IPR000595">
    <property type="entry name" value="cNMP-bd_dom"/>
</dbReference>
<dbReference type="CDD" id="cd00038">
    <property type="entry name" value="CAP_ED"/>
    <property type="match status" value="2"/>
</dbReference>
<feature type="domain" description="Cyclic nucleotide-binding" evidence="12">
    <location>
        <begin position="343"/>
        <end position="459"/>
    </location>
</feature>
<comment type="caution">
    <text evidence="13">The sequence shown here is derived from an EMBL/GenBank/DDBJ whole genome shotgun (WGS) entry which is preliminary data.</text>
</comment>
<feature type="compositionally biased region" description="Basic and acidic residues" evidence="11">
    <location>
        <begin position="95"/>
        <end position="108"/>
    </location>
</feature>
<dbReference type="CDD" id="cd12098">
    <property type="entry name" value="DD_R_ScPKA-like"/>
    <property type="match status" value="1"/>
</dbReference>